<dbReference type="EMBL" id="JABBGI010000013">
    <property type="protein sequence ID" value="NML70406.1"/>
    <property type="molecule type" value="Genomic_DNA"/>
</dbReference>
<evidence type="ECO:0000256" key="5">
    <source>
        <dbReference type="ARBA" id="ARBA00022857"/>
    </source>
</evidence>
<dbReference type="RefSeq" id="WP_169234935.1">
    <property type="nucleotide sequence ID" value="NZ_JABBGI010000013.1"/>
</dbReference>
<dbReference type="PANTHER" id="PTHR43821">
    <property type="entry name" value="NAD(P)H NITROREDUCTASE YDJA-RELATED"/>
    <property type="match status" value="1"/>
</dbReference>
<evidence type="ECO:0000256" key="2">
    <source>
        <dbReference type="ARBA" id="ARBA00007118"/>
    </source>
</evidence>
<dbReference type="InterPro" id="IPR029479">
    <property type="entry name" value="Nitroreductase"/>
</dbReference>
<organism evidence="9 10">
    <name type="scientific">Chryseobacterium antibioticum</name>
    <dbReference type="NCBI Taxonomy" id="2728847"/>
    <lineage>
        <taxon>Bacteria</taxon>
        <taxon>Pseudomonadati</taxon>
        <taxon>Bacteroidota</taxon>
        <taxon>Flavobacteriia</taxon>
        <taxon>Flavobacteriales</taxon>
        <taxon>Weeksellaceae</taxon>
        <taxon>Chryseobacterium group</taxon>
        <taxon>Chryseobacterium</taxon>
    </lineage>
</organism>
<evidence type="ECO:0000256" key="6">
    <source>
        <dbReference type="ARBA" id="ARBA00023002"/>
    </source>
</evidence>
<dbReference type="CDD" id="cd02135">
    <property type="entry name" value="YdjA-like"/>
    <property type="match status" value="1"/>
</dbReference>
<proteinExistence type="inferred from homology"/>
<sequence>MNKAEILKEIIEQRRSIFPKDYSETEIAQEIIDEILHSATLAPNHKRTKPWRFKTFRGEEKAALASEMQAIYKATQSEQTFLEKKYQDIGFKINKANAVISITVNFSGMVPEWEEIAAVSMAVQNMYLTCTTNNVGCYWSSPGLVNHLKDSLTIEENQKCLGLFYMGSVDQYNN</sequence>
<keyword evidence="3" id="KW-0285">Flavoprotein</keyword>
<evidence type="ECO:0000256" key="7">
    <source>
        <dbReference type="ARBA" id="ARBA00023027"/>
    </source>
</evidence>
<dbReference type="AlphaFoldDB" id="A0A7Y0AN57"/>
<evidence type="ECO:0000259" key="8">
    <source>
        <dbReference type="Pfam" id="PF00881"/>
    </source>
</evidence>
<comment type="cofactor">
    <cofactor evidence="1">
        <name>FMN</name>
        <dbReference type="ChEBI" id="CHEBI:58210"/>
    </cofactor>
</comment>
<dbReference type="Proteomes" id="UP000544054">
    <property type="component" value="Unassembled WGS sequence"/>
</dbReference>
<dbReference type="Gene3D" id="3.40.109.10">
    <property type="entry name" value="NADH Oxidase"/>
    <property type="match status" value="1"/>
</dbReference>
<keyword evidence="7" id="KW-0520">NAD</keyword>
<evidence type="ECO:0000256" key="3">
    <source>
        <dbReference type="ARBA" id="ARBA00022630"/>
    </source>
</evidence>
<evidence type="ECO:0000256" key="4">
    <source>
        <dbReference type="ARBA" id="ARBA00022643"/>
    </source>
</evidence>
<keyword evidence="4" id="KW-0288">FMN</keyword>
<dbReference type="Pfam" id="PF00881">
    <property type="entry name" value="Nitroreductase"/>
    <property type="match status" value="1"/>
</dbReference>
<evidence type="ECO:0000256" key="1">
    <source>
        <dbReference type="ARBA" id="ARBA00001917"/>
    </source>
</evidence>
<dbReference type="PANTHER" id="PTHR43821:SF1">
    <property type="entry name" value="NAD(P)H NITROREDUCTASE YDJA-RELATED"/>
    <property type="match status" value="1"/>
</dbReference>
<dbReference type="InterPro" id="IPR026021">
    <property type="entry name" value="YdjA-like"/>
</dbReference>
<evidence type="ECO:0000313" key="9">
    <source>
        <dbReference type="EMBL" id="NML70406.1"/>
    </source>
</evidence>
<comment type="caution">
    <text evidence="9">The sequence shown here is derived from an EMBL/GenBank/DDBJ whole genome shotgun (WGS) entry which is preliminary data.</text>
</comment>
<dbReference type="InterPro" id="IPR052530">
    <property type="entry name" value="NAD(P)H_nitroreductase"/>
</dbReference>
<name>A0A7Y0AN57_9FLAO</name>
<gene>
    <name evidence="9" type="ORF">HHL23_11410</name>
</gene>
<feature type="domain" description="Nitroreductase" evidence="8">
    <location>
        <begin position="11"/>
        <end position="167"/>
    </location>
</feature>
<comment type="similarity">
    <text evidence="2">Belongs to the nitroreductase family.</text>
</comment>
<accession>A0A7Y0AN57</accession>
<protein>
    <submittedName>
        <fullName evidence="9">Nitroreductase</fullName>
    </submittedName>
</protein>
<keyword evidence="10" id="KW-1185">Reference proteome</keyword>
<keyword evidence="6" id="KW-0560">Oxidoreductase</keyword>
<evidence type="ECO:0000313" key="10">
    <source>
        <dbReference type="Proteomes" id="UP000544054"/>
    </source>
</evidence>
<reference evidence="9 10" key="1">
    <citation type="submission" date="2020-04" db="EMBL/GenBank/DDBJ databases">
        <title>Chryseobacterium sp. RP-3-3 sp. nov., isolated from Jeju soil.</title>
        <authorList>
            <person name="Dahal R.H."/>
        </authorList>
    </citation>
    <scope>NUCLEOTIDE SEQUENCE [LARGE SCALE GENOMIC DNA]</scope>
    <source>
        <strain evidence="9 10">RP-3-3</strain>
    </source>
</reference>
<dbReference type="SUPFAM" id="SSF55469">
    <property type="entry name" value="FMN-dependent nitroreductase-like"/>
    <property type="match status" value="1"/>
</dbReference>
<dbReference type="GO" id="GO:0016491">
    <property type="term" value="F:oxidoreductase activity"/>
    <property type="evidence" value="ECO:0007669"/>
    <property type="project" value="UniProtKB-KW"/>
</dbReference>
<dbReference type="InterPro" id="IPR000415">
    <property type="entry name" value="Nitroreductase-like"/>
</dbReference>
<keyword evidence="5" id="KW-0521">NADP</keyword>